<dbReference type="Pfam" id="PF00021">
    <property type="entry name" value="UPAR_LY6"/>
    <property type="match status" value="1"/>
</dbReference>
<evidence type="ECO:0000313" key="3">
    <source>
        <dbReference type="Proteomes" id="UP001152795"/>
    </source>
</evidence>
<evidence type="ECO:0000313" key="2">
    <source>
        <dbReference type="EMBL" id="CAB4008557.1"/>
    </source>
</evidence>
<gene>
    <name evidence="2" type="ORF">PACLA_8A012188</name>
</gene>
<dbReference type="Gene3D" id="2.10.60.10">
    <property type="entry name" value="CD59"/>
    <property type="match status" value="1"/>
</dbReference>
<evidence type="ECO:0000259" key="1">
    <source>
        <dbReference type="Pfam" id="PF00021"/>
    </source>
</evidence>
<dbReference type="Proteomes" id="UP001152795">
    <property type="component" value="Unassembled WGS sequence"/>
</dbReference>
<reference evidence="2" key="1">
    <citation type="submission" date="2020-04" db="EMBL/GenBank/DDBJ databases">
        <authorList>
            <person name="Alioto T."/>
            <person name="Alioto T."/>
            <person name="Gomez Garrido J."/>
        </authorList>
    </citation>
    <scope>NUCLEOTIDE SEQUENCE</scope>
    <source>
        <strain evidence="2">A484AB</strain>
    </source>
</reference>
<dbReference type="CDD" id="cd00117">
    <property type="entry name" value="TFP"/>
    <property type="match status" value="1"/>
</dbReference>
<comment type="caution">
    <text evidence="2">The sequence shown here is derived from an EMBL/GenBank/DDBJ whole genome shotgun (WGS) entry which is preliminary data.</text>
</comment>
<sequence>MGVFKLLILLCMICLCNAALKCYSCGGLSLEKCKEVSSKCRPEQNRCMSFMLEGGNSDKIYYKRCGRKNECYGYKLQGTCDSKVFVHGSSTCRPACCETDNCNHSNRVSLSWLTVIPAIALVLKIIFS</sequence>
<keyword evidence="3" id="KW-1185">Reference proteome</keyword>
<proteinExistence type="predicted"/>
<organism evidence="2 3">
    <name type="scientific">Paramuricea clavata</name>
    <name type="common">Red gorgonian</name>
    <name type="synonym">Violescent sea-whip</name>
    <dbReference type="NCBI Taxonomy" id="317549"/>
    <lineage>
        <taxon>Eukaryota</taxon>
        <taxon>Metazoa</taxon>
        <taxon>Cnidaria</taxon>
        <taxon>Anthozoa</taxon>
        <taxon>Octocorallia</taxon>
        <taxon>Malacalcyonacea</taxon>
        <taxon>Plexauridae</taxon>
        <taxon>Paramuricea</taxon>
    </lineage>
</organism>
<name>A0A7D9IGV0_PARCT</name>
<dbReference type="InterPro" id="IPR016054">
    <property type="entry name" value="LY6_UPA_recep-like"/>
</dbReference>
<protein>
    <recommendedName>
        <fullName evidence="1">UPAR/Ly6 domain-containing protein</fullName>
    </recommendedName>
</protein>
<dbReference type="SUPFAM" id="SSF57302">
    <property type="entry name" value="Snake toxin-like"/>
    <property type="match status" value="1"/>
</dbReference>
<dbReference type="AlphaFoldDB" id="A0A7D9IGV0"/>
<feature type="domain" description="UPAR/Ly6" evidence="1">
    <location>
        <begin position="19"/>
        <end position="104"/>
    </location>
</feature>
<accession>A0A7D9IGV0</accession>
<dbReference type="InterPro" id="IPR045860">
    <property type="entry name" value="Snake_toxin-like_sf"/>
</dbReference>
<dbReference type="EMBL" id="CACRXK020006157">
    <property type="protein sequence ID" value="CAB4008557.1"/>
    <property type="molecule type" value="Genomic_DNA"/>
</dbReference>